<dbReference type="SUPFAM" id="SSF53098">
    <property type="entry name" value="Ribonuclease H-like"/>
    <property type="match status" value="1"/>
</dbReference>
<dbReference type="InterPro" id="IPR012337">
    <property type="entry name" value="RNaseH-like_sf"/>
</dbReference>
<evidence type="ECO:0000259" key="2">
    <source>
        <dbReference type="Pfam" id="PF13966"/>
    </source>
</evidence>
<dbReference type="InterPro" id="IPR036397">
    <property type="entry name" value="RNaseH_sf"/>
</dbReference>
<evidence type="ECO:0000313" key="4">
    <source>
        <dbReference type="Proteomes" id="UP000436088"/>
    </source>
</evidence>
<reference evidence="3" key="1">
    <citation type="submission" date="2019-09" db="EMBL/GenBank/DDBJ databases">
        <title>Draft genome information of white flower Hibiscus syriacus.</title>
        <authorList>
            <person name="Kim Y.-M."/>
        </authorList>
    </citation>
    <scope>NUCLEOTIDE SEQUENCE [LARGE SCALE GENOMIC DNA]</scope>
    <source>
        <strain evidence="3">YM2019G1</strain>
    </source>
</reference>
<dbReference type="InterPro" id="IPR002156">
    <property type="entry name" value="RNaseH_domain"/>
</dbReference>
<dbReference type="PANTHER" id="PTHR47074">
    <property type="entry name" value="BNAC02G40300D PROTEIN"/>
    <property type="match status" value="1"/>
</dbReference>
<accession>A0A6A3BRB3</accession>
<dbReference type="Pfam" id="PF13966">
    <property type="entry name" value="zf-RVT"/>
    <property type="match status" value="1"/>
</dbReference>
<dbReference type="Gene3D" id="3.30.420.10">
    <property type="entry name" value="Ribonuclease H-like superfamily/Ribonuclease H"/>
    <property type="match status" value="1"/>
</dbReference>
<feature type="domain" description="Reverse transcriptase zinc-binding" evidence="2">
    <location>
        <begin position="14"/>
        <end position="67"/>
    </location>
</feature>
<dbReference type="GO" id="GO:0003676">
    <property type="term" value="F:nucleic acid binding"/>
    <property type="evidence" value="ECO:0007669"/>
    <property type="project" value="InterPro"/>
</dbReference>
<feature type="domain" description="RNase H type-1" evidence="1">
    <location>
        <begin position="177"/>
        <end position="256"/>
    </location>
</feature>
<dbReference type="InterPro" id="IPR052929">
    <property type="entry name" value="RNase_H-like_EbsB-rel"/>
</dbReference>
<sequence>MSTSALWLVLSRLPVPPKIRLFGWRLAHEALPTGRRLQMAGMSDGQCPLCGHGIETCLHVFQECSASVSILRTCGFPDSIIMASRGSVGDWLESILWLFLTRDELRFMLVVLYHLWEQQNILVHENCLLPGWQVVCSSRTLLASFDSAQGLTSTDRMDSATPSDIWRKPPHATVKINVDAACEMDSLRSTFGVLARDDNGLVVACHASLFSGPCNAGIVEPEALRAGIQMTIGLQLSRTIVESDAMNVVRQLTLTQLDKSITGSSTTNCNMVIERSLSNG</sequence>
<organism evidence="3 4">
    <name type="scientific">Hibiscus syriacus</name>
    <name type="common">Rose of Sharon</name>
    <dbReference type="NCBI Taxonomy" id="106335"/>
    <lineage>
        <taxon>Eukaryota</taxon>
        <taxon>Viridiplantae</taxon>
        <taxon>Streptophyta</taxon>
        <taxon>Embryophyta</taxon>
        <taxon>Tracheophyta</taxon>
        <taxon>Spermatophyta</taxon>
        <taxon>Magnoliopsida</taxon>
        <taxon>eudicotyledons</taxon>
        <taxon>Gunneridae</taxon>
        <taxon>Pentapetalae</taxon>
        <taxon>rosids</taxon>
        <taxon>malvids</taxon>
        <taxon>Malvales</taxon>
        <taxon>Malvaceae</taxon>
        <taxon>Malvoideae</taxon>
        <taxon>Hibiscus</taxon>
    </lineage>
</organism>
<name>A0A6A3BRB3_HIBSY</name>
<gene>
    <name evidence="3" type="ORF">F3Y22_tig00110013pilonHSYRG00203</name>
</gene>
<dbReference type="EMBL" id="VEPZ02000812">
    <property type="protein sequence ID" value="KAE8718441.1"/>
    <property type="molecule type" value="Genomic_DNA"/>
</dbReference>
<dbReference type="Proteomes" id="UP000436088">
    <property type="component" value="Unassembled WGS sequence"/>
</dbReference>
<proteinExistence type="predicted"/>
<dbReference type="InterPro" id="IPR044730">
    <property type="entry name" value="RNase_H-like_dom_plant"/>
</dbReference>
<keyword evidence="4" id="KW-1185">Reference proteome</keyword>
<comment type="caution">
    <text evidence="3">The sequence shown here is derived from an EMBL/GenBank/DDBJ whole genome shotgun (WGS) entry which is preliminary data.</text>
</comment>
<dbReference type="PANTHER" id="PTHR47074:SF11">
    <property type="entry name" value="REVERSE TRANSCRIPTASE-LIKE PROTEIN"/>
    <property type="match status" value="1"/>
</dbReference>
<dbReference type="InterPro" id="IPR026960">
    <property type="entry name" value="RVT-Znf"/>
</dbReference>
<dbReference type="CDD" id="cd06222">
    <property type="entry name" value="RNase_H_like"/>
    <property type="match status" value="1"/>
</dbReference>
<dbReference type="GO" id="GO:0004523">
    <property type="term" value="F:RNA-DNA hybrid ribonuclease activity"/>
    <property type="evidence" value="ECO:0007669"/>
    <property type="project" value="InterPro"/>
</dbReference>
<dbReference type="Pfam" id="PF13456">
    <property type="entry name" value="RVT_3"/>
    <property type="match status" value="1"/>
</dbReference>
<evidence type="ECO:0000259" key="1">
    <source>
        <dbReference type="Pfam" id="PF13456"/>
    </source>
</evidence>
<dbReference type="AlphaFoldDB" id="A0A6A3BRB3"/>
<evidence type="ECO:0000313" key="3">
    <source>
        <dbReference type="EMBL" id="KAE8718441.1"/>
    </source>
</evidence>
<evidence type="ECO:0008006" key="5">
    <source>
        <dbReference type="Google" id="ProtNLM"/>
    </source>
</evidence>
<protein>
    <recommendedName>
        <fullName evidence="5">Reverse transcriptase zinc-binding domain-containing protein</fullName>
    </recommendedName>
</protein>